<feature type="transmembrane region" description="Helical" evidence="1">
    <location>
        <begin position="362"/>
        <end position="384"/>
    </location>
</feature>
<keyword evidence="1" id="KW-1133">Transmembrane helix</keyword>
<evidence type="ECO:0000313" key="4">
    <source>
        <dbReference type="EMBL" id="CAB5068447.1"/>
    </source>
</evidence>
<organism evidence="3">
    <name type="scientific">freshwater metagenome</name>
    <dbReference type="NCBI Taxonomy" id="449393"/>
    <lineage>
        <taxon>unclassified sequences</taxon>
        <taxon>metagenomes</taxon>
        <taxon>ecological metagenomes</taxon>
    </lineage>
</organism>
<dbReference type="SUPFAM" id="SSF103473">
    <property type="entry name" value="MFS general substrate transporter"/>
    <property type="match status" value="1"/>
</dbReference>
<evidence type="ECO:0000259" key="2">
    <source>
        <dbReference type="PROSITE" id="PS50850"/>
    </source>
</evidence>
<dbReference type="InterPro" id="IPR036259">
    <property type="entry name" value="MFS_trans_sf"/>
</dbReference>
<dbReference type="InterPro" id="IPR011701">
    <property type="entry name" value="MFS"/>
</dbReference>
<dbReference type="AlphaFoldDB" id="A0A6J6VYU6"/>
<accession>A0A6J6VYU6</accession>
<dbReference type="EMBL" id="CAEZYY010000092">
    <property type="protein sequence ID" value="CAB4776486.1"/>
    <property type="molecule type" value="Genomic_DNA"/>
</dbReference>
<keyword evidence="1" id="KW-0472">Membrane</keyword>
<proteinExistence type="predicted"/>
<dbReference type="PROSITE" id="PS50850">
    <property type="entry name" value="MFS"/>
    <property type="match status" value="1"/>
</dbReference>
<sequence>MAVLDTSPVDAPPVARSTEYRILGGLMGSSALGGLGQLIGLTGTPLLIQELLGSKTWIGTGSFAMMGGTALGAVVLTKRIGRTLRRPTLIGGYLVGAVGGVVVGLAARWQWYALVLVGLLLFGFGNTASQQSRFAAADIVSDARRGRAVSIVVWASTIGVVFGPKLWGPSGRMMAHVGLPELGGPFVVGGGVYVVAAVACWLVIRPDPRDISRQLRDEPVTSNAKVDVRACLQRPTLQLAFAALVIGQVVMVAVMSVTSVHLRDHGYSADGIGTVISAHVLGMYAPSPISGWLVDRVGRLPVVVGGCVVLVAGCVTAALSHPGNHLAMIVALFILGAGWNANFVAGSTLVTDAVTAAERSRIQAVADTTTFLASGVAALLAGFALEWSNYATMGIIGACIAALCGVLVLAYRPRLRSA</sequence>
<feature type="transmembrane region" description="Helical" evidence="1">
    <location>
        <begin position="186"/>
        <end position="204"/>
    </location>
</feature>
<feature type="domain" description="Major facilitator superfamily (MFS) profile" evidence="2">
    <location>
        <begin position="1"/>
        <end position="416"/>
    </location>
</feature>
<feature type="transmembrane region" description="Helical" evidence="1">
    <location>
        <begin position="239"/>
        <end position="260"/>
    </location>
</feature>
<dbReference type="PANTHER" id="PTHR23534:SF1">
    <property type="entry name" value="MAJOR FACILITATOR SUPERFAMILY PROTEIN"/>
    <property type="match status" value="1"/>
</dbReference>
<feature type="transmembrane region" description="Helical" evidence="1">
    <location>
        <begin position="111"/>
        <end position="128"/>
    </location>
</feature>
<feature type="transmembrane region" description="Helical" evidence="1">
    <location>
        <begin position="266"/>
        <end position="285"/>
    </location>
</feature>
<feature type="transmembrane region" description="Helical" evidence="1">
    <location>
        <begin position="326"/>
        <end position="350"/>
    </location>
</feature>
<dbReference type="Pfam" id="PF07690">
    <property type="entry name" value="MFS_1"/>
    <property type="match status" value="1"/>
</dbReference>
<feature type="transmembrane region" description="Helical" evidence="1">
    <location>
        <begin position="390"/>
        <end position="411"/>
    </location>
</feature>
<evidence type="ECO:0000313" key="3">
    <source>
        <dbReference type="EMBL" id="CAB4776486.1"/>
    </source>
</evidence>
<feature type="transmembrane region" description="Helical" evidence="1">
    <location>
        <begin position="56"/>
        <end position="76"/>
    </location>
</feature>
<name>A0A6J6VYU6_9ZZZZ</name>
<reference evidence="3" key="1">
    <citation type="submission" date="2020-05" db="EMBL/GenBank/DDBJ databases">
        <authorList>
            <person name="Chiriac C."/>
            <person name="Salcher M."/>
            <person name="Ghai R."/>
            <person name="Kavagutti S V."/>
        </authorList>
    </citation>
    <scope>NUCLEOTIDE SEQUENCE</scope>
</reference>
<gene>
    <name evidence="3" type="ORF">UFOPK2806_02735</name>
    <name evidence="4" type="ORF">UFOPK4306_02397</name>
</gene>
<dbReference type="InterPro" id="IPR020846">
    <property type="entry name" value="MFS_dom"/>
</dbReference>
<dbReference type="EMBL" id="CAFBQP010000142">
    <property type="protein sequence ID" value="CAB5068447.1"/>
    <property type="molecule type" value="Genomic_DNA"/>
</dbReference>
<protein>
    <submittedName>
        <fullName evidence="3">Unannotated protein</fullName>
    </submittedName>
</protein>
<feature type="transmembrane region" description="Helical" evidence="1">
    <location>
        <begin position="88"/>
        <end position="105"/>
    </location>
</feature>
<evidence type="ECO:0000256" key="1">
    <source>
        <dbReference type="SAM" id="Phobius"/>
    </source>
</evidence>
<dbReference type="Gene3D" id="1.20.1250.20">
    <property type="entry name" value="MFS general substrate transporter like domains"/>
    <property type="match status" value="2"/>
</dbReference>
<feature type="transmembrane region" description="Helical" evidence="1">
    <location>
        <begin position="297"/>
        <end position="320"/>
    </location>
</feature>
<dbReference type="PANTHER" id="PTHR23534">
    <property type="entry name" value="MFS PERMEASE"/>
    <property type="match status" value="1"/>
</dbReference>
<feature type="transmembrane region" description="Helical" evidence="1">
    <location>
        <begin position="148"/>
        <end position="166"/>
    </location>
</feature>
<keyword evidence="1" id="KW-0812">Transmembrane</keyword>
<dbReference type="GO" id="GO:0022857">
    <property type="term" value="F:transmembrane transporter activity"/>
    <property type="evidence" value="ECO:0007669"/>
    <property type="project" value="InterPro"/>
</dbReference>